<reference evidence="3 4" key="1">
    <citation type="journal article" date="2019" name="Commun. Biol.">
        <title>The bagworm genome reveals a unique fibroin gene that provides high tensile strength.</title>
        <authorList>
            <person name="Kono N."/>
            <person name="Nakamura H."/>
            <person name="Ohtoshi R."/>
            <person name="Tomita M."/>
            <person name="Numata K."/>
            <person name="Arakawa K."/>
        </authorList>
    </citation>
    <scope>NUCLEOTIDE SEQUENCE [LARGE SCALE GENOMIC DNA]</scope>
</reference>
<evidence type="ECO:0000313" key="3">
    <source>
        <dbReference type="EMBL" id="GBP91135.1"/>
    </source>
</evidence>
<proteinExistence type="predicted"/>
<keyword evidence="4" id="KW-1185">Reference proteome</keyword>
<feature type="transmembrane region" description="Helical" evidence="2">
    <location>
        <begin position="18"/>
        <end position="36"/>
    </location>
</feature>
<gene>
    <name evidence="3" type="ORF">EVAR_24087_1</name>
</gene>
<keyword evidence="2" id="KW-0812">Transmembrane</keyword>
<feature type="compositionally biased region" description="Basic and acidic residues" evidence="1">
    <location>
        <begin position="170"/>
        <end position="193"/>
    </location>
</feature>
<organism evidence="3 4">
    <name type="scientific">Eumeta variegata</name>
    <name type="common">Bagworm moth</name>
    <name type="synonym">Eumeta japonica</name>
    <dbReference type="NCBI Taxonomy" id="151549"/>
    <lineage>
        <taxon>Eukaryota</taxon>
        <taxon>Metazoa</taxon>
        <taxon>Ecdysozoa</taxon>
        <taxon>Arthropoda</taxon>
        <taxon>Hexapoda</taxon>
        <taxon>Insecta</taxon>
        <taxon>Pterygota</taxon>
        <taxon>Neoptera</taxon>
        <taxon>Endopterygota</taxon>
        <taxon>Lepidoptera</taxon>
        <taxon>Glossata</taxon>
        <taxon>Ditrysia</taxon>
        <taxon>Tineoidea</taxon>
        <taxon>Psychidae</taxon>
        <taxon>Oiketicinae</taxon>
        <taxon>Eumeta</taxon>
    </lineage>
</organism>
<keyword evidence="2" id="KW-0472">Membrane</keyword>
<dbReference type="Proteomes" id="UP000299102">
    <property type="component" value="Unassembled WGS sequence"/>
</dbReference>
<comment type="caution">
    <text evidence="3">The sequence shown here is derived from an EMBL/GenBank/DDBJ whole genome shotgun (WGS) entry which is preliminary data.</text>
</comment>
<sequence>MSRVSTASWGIRYPSLKTIYIAIYLTTLTYAAGCWYGRASLHVDRSALLRTQRPSLGQRNRDIESYHTDINHQDIIVSALQELDFPAEYARPISPRKGRPGCQAWAYEPGPTPEAIRDAYAAVRVTLRRTAPDLVTRDRPAPTVKAHIRPVTAASRPDRENGSPQWHPDYSPDHHRSTIDIDGTRPINGDDRTPPPYGCHRTSDKSAQPIRAVSRGKAHCGGKTKEKAEKGATPTPASPPRNSHTLRRFCPPEPPADLYCAKICRQ</sequence>
<accession>A0A4C1ZWU0</accession>
<evidence type="ECO:0000256" key="1">
    <source>
        <dbReference type="SAM" id="MobiDB-lite"/>
    </source>
</evidence>
<dbReference type="EMBL" id="BGZK01002144">
    <property type="protein sequence ID" value="GBP91135.1"/>
    <property type="molecule type" value="Genomic_DNA"/>
</dbReference>
<feature type="region of interest" description="Disordered" evidence="1">
    <location>
        <begin position="134"/>
        <end position="250"/>
    </location>
</feature>
<dbReference type="AlphaFoldDB" id="A0A4C1ZWU0"/>
<evidence type="ECO:0000313" key="4">
    <source>
        <dbReference type="Proteomes" id="UP000299102"/>
    </source>
</evidence>
<evidence type="ECO:0000256" key="2">
    <source>
        <dbReference type="SAM" id="Phobius"/>
    </source>
</evidence>
<protein>
    <submittedName>
        <fullName evidence="3">Uncharacterized protein</fullName>
    </submittedName>
</protein>
<name>A0A4C1ZWU0_EUMVA</name>
<keyword evidence="2" id="KW-1133">Transmembrane helix</keyword>